<dbReference type="Proteomes" id="UP000806378">
    <property type="component" value="Unassembled WGS sequence"/>
</dbReference>
<name>A0A8T0CMW4_CORYI</name>
<evidence type="ECO:0000313" key="2">
    <source>
        <dbReference type="Proteomes" id="UP000806378"/>
    </source>
</evidence>
<evidence type="ECO:0000313" key="1">
    <source>
        <dbReference type="EMBL" id="KAF7848132.1"/>
    </source>
</evidence>
<proteinExistence type="predicted"/>
<dbReference type="AlphaFoldDB" id="A0A8T0CMW4"/>
<keyword evidence="2" id="KW-1185">Reference proteome</keyword>
<comment type="caution">
    <text evidence="1">The sequence shown here is derived from an EMBL/GenBank/DDBJ whole genome shotgun (WGS) entry which is preliminary data.</text>
</comment>
<protein>
    <submittedName>
        <fullName evidence="1">Uncharacterized protein</fullName>
    </submittedName>
</protein>
<reference evidence="1" key="1">
    <citation type="submission" date="2020-05" db="EMBL/GenBank/DDBJ databases">
        <title>WGS assembly of Corymbia citriodora subspecies variegata.</title>
        <authorList>
            <person name="Barry K."/>
            <person name="Hundley H."/>
            <person name="Shu S."/>
            <person name="Jenkins J."/>
            <person name="Grimwood J."/>
            <person name="Baten A."/>
        </authorList>
    </citation>
    <scope>NUCLEOTIDE SEQUENCE</scope>
    <source>
        <strain evidence="1">CV2-018</strain>
    </source>
</reference>
<organism evidence="1 2">
    <name type="scientific">Corymbia citriodora subsp. variegata</name>
    <dbReference type="NCBI Taxonomy" id="360336"/>
    <lineage>
        <taxon>Eukaryota</taxon>
        <taxon>Viridiplantae</taxon>
        <taxon>Streptophyta</taxon>
        <taxon>Embryophyta</taxon>
        <taxon>Tracheophyta</taxon>
        <taxon>Spermatophyta</taxon>
        <taxon>Magnoliopsida</taxon>
        <taxon>eudicotyledons</taxon>
        <taxon>Gunneridae</taxon>
        <taxon>Pentapetalae</taxon>
        <taxon>rosids</taxon>
        <taxon>malvids</taxon>
        <taxon>Myrtales</taxon>
        <taxon>Myrtaceae</taxon>
        <taxon>Myrtoideae</taxon>
        <taxon>Eucalypteae</taxon>
        <taxon>Corymbia</taxon>
    </lineage>
</organism>
<accession>A0A8T0CMW4</accession>
<gene>
    <name evidence="1" type="ORF">BT93_L2265</name>
</gene>
<dbReference type="Gramene" id="rna-gnl|WGS:JABURB|Cocit.L2265.1">
    <property type="protein sequence ID" value="cds-KAF7848132.1"/>
    <property type="gene ID" value="gene-BT93_L2265"/>
</dbReference>
<dbReference type="EMBL" id="MU090277">
    <property type="protein sequence ID" value="KAF7848132.1"/>
    <property type="molecule type" value="Genomic_DNA"/>
</dbReference>
<sequence>MSVPFWTSTCAPNTFMPIGCSKECRFVRYHFVDEDVMDLGDQNGIESMSMYGNIFKHIQDNQEQLHLDPTLDYSHGHDISLAVRASVVPDHFSPSTCFFGKTFNKEILTHDKGREGNDSNHEAYISHQQGTIMRGLPYKFNMLLSHVKQPLLKKREQEKASTFSCGVIFPNFLVTGSRCYGVYFIG</sequence>